<evidence type="ECO:0000313" key="2">
    <source>
        <dbReference type="Proteomes" id="UP001479436"/>
    </source>
</evidence>
<dbReference type="PANTHER" id="PTHR17985:SF8">
    <property type="entry name" value="TRANSPORT AND GOLGI ORGANIZATION PROTEIN 2 HOMOLOG"/>
    <property type="match status" value="1"/>
</dbReference>
<name>A0ABR2WXA5_9FUNG</name>
<evidence type="ECO:0000313" key="1">
    <source>
        <dbReference type="EMBL" id="KAK9766106.1"/>
    </source>
</evidence>
<dbReference type="Proteomes" id="UP001479436">
    <property type="component" value="Unassembled WGS sequence"/>
</dbReference>
<organism evidence="1 2">
    <name type="scientific">Basidiobolus ranarum</name>
    <dbReference type="NCBI Taxonomy" id="34480"/>
    <lineage>
        <taxon>Eukaryota</taxon>
        <taxon>Fungi</taxon>
        <taxon>Fungi incertae sedis</taxon>
        <taxon>Zoopagomycota</taxon>
        <taxon>Entomophthoromycotina</taxon>
        <taxon>Basidiobolomycetes</taxon>
        <taxon>Basidiobolales</taxon>
        <taxon>Basidiobolaceae</taxon>
        <taxon>Basidiobolus</taxon>
    </lineage>
</organism>
<gene>
    <name evidence="1" type="ORF">K7432_005068</name>
</gene>
<keyword evidence="2" id="KW-1185">Reference proteome</keyword>
<sequence length="282" mass="32881">MCINFWTLNHPKYKFAFASNRDEFLRRATERAKFWETSRDVLSGVDTTYVTSTEPLGGTWLGVNTKGRFISLTNFREPALPEIKTSISRGFLVRDLLLSENPIHEDLIKLKQEENNYDGFNLVAFDFNGEKEAAYYCTNRGDKEVIPLNDNEIYGLSNATLSIEWPKVQKGKPTFEQILNKSVTEQHLVEALFQMLRDTSPYQDGSEIKQLQDLAQCICIPKVHFPKNESNPYATRTSTIILINHDNELVFIEREWYNEHQEPYEDPSQHDREFRFNIQPRC</sequence>
<comment type="caution">
    <text evidence="1">The sequence shown here is derived from an EMBL/GenBank/DDBJ whole genome shotgun (WGS) entry which is preliminary data.</text>
</comment>
<reference evidence="1 2" key="1">
    <citation type="submission" date="2023-04" db="EMBL/GenBank/DDBJ databases">
        <title>Genome of Basidiobolus ranarum AG-B5.</title>
        <authorList>
            <person name="Stajich J.E."/>
            <person name="Carter-House D."/>
            <person name="Gryganskyi A."/>
        </authorList>
    </citation>
    <scope>NUCLEOTIDE SEQUENCE [LARGE SCALE GENOMIC DNA]</scope>
    <source>
        <strain evidence="1 2">AG-B5</strain>
    </source>
</reference>
<dbReference type="EMBL" id="JASJQH010000189">
    <property type="protein sequence ID" value="KAK9766106.1"/>
    <property type="molecule type" value="Genomic_DNA"/>
</dbReference>
<dbReference type="Pfam" id="PF05742">
    <property type="entry name" value="TANGO2"/>
    <property type="match status" value="1"/>
</dbReference>
<accession>A0ABR2WXA5</accession>
<dbReference type="InterPro" id="IPR008551">
    <property type="entry name" value="TANGO2"/>
</dbReference>
<dbReference type="Gene3D" id="3.60.60.10">
    <property type="entry name" value="Penicillin V Acylase, Chain A"/>
    <property type="match status" value="1"/>
</dbReference>
<dbReference type="PANTHER" id="PTHR17985">
    <property type="entry name" value="SER/THR-RICH PROTEIN T10 IN DGCR REGION"/>
    <property type="match status" value="1"/>
</dbReference>
<protein>
    <submittedName>
        <fullName evidence="1">Uncharacterized protein</fullName>
    </submittedName>
</protein>
<proteinExistence type="predicted"/>